<dbReference type="Proteomes" id="UP000218334">
    <property type="component" value="Unassembled WGS sequence"/>
</dbReference>
<dbReference type="EMBL" id="KZ293488">
    <property type="protein sequence ID" value="PBK60333.1"/>
    <property type="molecule type" value="Genomic_DNA"/>
</dbReference>
<feature type="region of interest" description="Disordered" evidence="1">
    <location>
        <begin position="1"/>
        <end position="29"/>
    </location>
</feature>
<dbReference type="AlphaFoldDB" id="A0A2H3B916"/>
<accession>A0A2H3B916</accession>
<feature type="compositionally biased region" description="Polar residues" evidence="1">
    <location>
        <begin position="1"/>
        <end position="12"/>
    </location>
</feature>
<organism evidence="2 3">
    <name type="scientific">Armillaria solidipes</name>
    <dbReference type="NCBI Taxonomy" id="1076256"/>
    <lineage>
        <taxon>Eukaryota</taxon>
        <taxon>Fungi</taxon>
        <taxon>Dikarya</taxon>
        <taxon>Basidiomycota</taxon>
        <taxon>Agaricomycotina</taxon>
        <taxon>Agaricomycetes</taxon>
        <taxon>Agaricomycetidae</taxon>
        <taxon>Agaricales</taxon>
        <taxon>Marasmiineae</taxon>
        <taxon>Physalacriaceae</taxon>
        <taxon>Armillaria</taxon>
    </lineage>
</organism>
<protein>
    <submittedName>
        <fullName evidence="2">Uncharacterized protein</fullName>
    </submittedName>
</protein>
<evidence type="ECO:0000313" key="3">
    <source>
        <dbReference type="Proteomes" id="UP000218334"/>
    </source>
</evidence>
<name>A0A2H3B916_9AGAR</name>
<evidence type="ECO:0000256" key="1">
    <source>
        <dbReference type="SAM" id="MobiDB-lite"/>
    </source>
</evidence>
<reference evidence="3" key="1">
    <citation type="journal article" date="2017" name="Nat. Ecol. Evol.">
        <title>Genome expansion and lineage-specific genetic innovations in the forest pathogenic fungi Armillaria.</title>
        <authorList>
            <person name="Sipos G."/>
            <person name="Prasanna A.N."/>
            <person name="Walter M.C."/>
            <person name="O'Connor E."/>
            <person name="Balint B."/>
            <person name="Krizsan K."/>
            <person name="Kiss B."/>
            <person name="Hess J."/>
            <person name="Varga T."/>
            <person name="Slot J."/>
            <person name="Riley R."/>
            <person name="Boka B."/>
            <person name="Rigling D."/>
            <person name="Barry K."/>
            <person name="Lee J."/>
            <person name="Mihaltcheva S."/>
            <person name="LaButti K."/>
            <person name="Lipzen A."/>
            <person name="Waldron R."/>
            <person name="Moloney N.M."/>
            <person name="Sperisen C."/>
            <person name="Kredics L."/>
            <person name="Vagvoelgyi C."/>
            <person name="Patrignani A."/>
            <person name="Fitzpatrick D."/>
            <person name="Nagy I."/>
            <person name="Doyle S."/>
            <person name="Anderson J.B."/>
            <person name="Grigoriev I.V."/>
            <person name="Gueldener U."/>
            <person name="Muensterkoetter M."/>
            <person name="Nagy L.G."/>
        </authorList>
    </citation>
    <scope>NUCLEOTIDE SEQUENCE [LARGE SCALE GENOMIC DNA]</scope>
    <source>
        <strain evidence="3">28-4</strain>
    </source>
</reference>
<proteinExistence type="predicted"/>
<gene>
    <name evidence="2" type="ORF">ARMSODRAFT_982354</name>
</gene>
<keyword evidence="3" id="KW-1185">Reference proteome</keyword>
<evidence type="ECO:0000313" key="2">
    <source>
        <dbReference type="EMBL" id="PBK60333.1"/>
    </source>
</evidence>
<sequence length="166" mass="18229">MAADASTKSSNMDVDDGDTADNRVPPSEEMKGLTVTTLFDIRSSINEKSWSGVSGSNDADRLVDHLLRVPGNLVGSKYKYHYNIWGYEKGQIGSWVIELDEWLSQRLSSPCNSYTLTPAPMALRSASTLTQQLYGDGQTRDKLVWFVTVLGPGAAVELAKQSLRGR</sequence>